<evidence type="ECO:0000256" key="1">
    <source>
        <dbReference type="SAM" id="MobiDB-lite"/>
    </source>
</evidence>
<feature type="compositionally biased region" description="Basic residues" evidence="1">
    <location>
        <begin position="329"/>
        <end position="348"/>
    </location>
</feature>
<feature type="compositionally biased region" description="Basic residues" evidence="1">
    <location>
        <begin position="390"/>
        <end position="404"/>
    </location>
</feature>
<feature type="compositionally biased region" description="Basic and acidic residues" evidence="1">
    <location>
        <begin position="48"/>
        <end position="59"/>
    </location>
</feature>
<dbReference type="AlphaFoldDB" id="A0A6J4RLC2"/>
<gene>
    <name evidence="2" type="ORF">AVDCRST_MAG65-1154</name>
</gene>
<feature type="compositionally biased region" description="Basic residues" evidence="1">
    <location>
        <begin position="292"/>
        <end position="305"/>
    </location>
</feature>
<feature type="non-terminal residue" evidence="2">
    <location>
        <position position="1"/>
    </location>
</feature>
<feature type="non-terminal residue" evidence="2">
    <location>
        <position position="404"/>
    </location>
</feature>
<accession>A0A6J4RLC2</accession>
<dbReference type="EC" id="6.6.1.1" evidence="2"/>
<dbReference type="GO" id="GO:0016851">
    <property type="term" value="F:magnesium chelatase activity"/>
    <property type="evidence" value="ECO:0007669"/>
    <property type="project" value="UniProtKB-EC"/>
</dbReference>
<feature type="compositionally biased region" description="Low complexity" evidence="1">
    <location>
        <begin position="23"/>
        <end position="33"/>
    </location>
</feature>
<dbReference type="EMBL" id="CADCVL010000191">
    <property type="protein sequence ID" value="CAA9476484.1"/>
    <property type="molecule type" value="Genomic_DNA"/>
</dbReference>
<feature type="compositionally biased region" description="Basic residues" evidence="1">
    <location>
        <begin position="172"/>
        <end position="205"/>
    </location>
</feature>
<feature type="compositionally biased region" description="Basic and acidic residues" evidence="1">
    <location>
        <begin position="121"/>
        <end position="143"/>
    </location>
</feature>
<feature type="compositionally biased region" description="Basic and acidic residues" evidence="1">
    <location>
        <begin position="369"/>
        <end position="378"/>
    </location>
</feature>
<feature type="region of interest" description="Disordered" evidence="1">
    <location>
        <begin position="229"/>
        <end position="404"/>
    </location>
</feature>
<keyword evidence="2" id="KW-0436">Ligase</keyword>
<sequence>GVSSRHPGRVEALAVRRTPRALGQGRSAAQPARAPRRRRPSLRGRPRLRGDGHAADRQRAPLAPQLHPARPPRSGEEPHPARARRPPRPRDPGRRRQRGQRRPVRADLQVRTPAAGGGRRGHADRVGRPRGPLRREAGDARRDDRRHHRRRRPDQGGARRTPAVRRADHPLRHAAARQPRHLRPQRAARPRRQGAGRPVQHHAGRRRPDQRLSGAPAAGRDALLHRQSRGLHGARQDHHAAQGPHRLRDRDALSRDRRPRHGDHAAGGLDGARRRRGERAARARPTAGVRGGRARRVRGAHRQAHRQAVGRLAAHADHGHGERGLQRGAPRRARRRPRGRAAPGRRLRGAAGDHREARAGVRGRAGGRTGDRARADPPRRRRDTQGPRGHGAHRRRRHLVRRGR</sequence>
<organism evidence="2">
    <name type="scientific">uncultured Solirubrobacteraceae bacterium</name>
    <dbReference type="NCBI Taxonomy" id="1162706"/>
    <lineage>
        <taxon>Bacteria</taxon>
        <taxon>Bacillati</taxon>
        <taxon>Actinomycetota</taxon>
        <taxon>Thermoleophilia</taxon>
        <taxon>Solirubrobacterales</taxon>
        <taxon>Solirubrobacteraceae</taxon>
        <taxon>environmental samples</taxon>
    </lineage>
</organism>
<feature type="compositionally biased region" description="Basic and acidic residues" evidence="1">
    <location>
        <begin position="314"/>
        <end position="325"/>
    </location>
</feature>
<feature type="compositionally biased region" description="Basic and acidic residues" evidence="1">
    <location>
        <begin position="234"/>
        <end position="256"/>
    </location>
</feature>
<reference evidence="2" key="1">
    <citation type="submission" date="2020-02" db="EMBL/GenBank/DDBJ databases">
        <authorList>
            <person name="Meier V. D."/>
        </authorList>
    </citation>
    <scope>NUCLEOTIDE SEQUENCE</scope>
    <source>
        <strain evidence="2">AVDCRST_MAG65</strain>
    </source>
</reference>
<feature type="compositionally biased region" description="Basic residues" evidence="1">
    <location>
        <begin position="34"/>
        <end position="47"/>
    </location>
</feature>
<evidence type="ECO:0000313" key="2">
    <source>
        <dbReference type="EMBL" id="CAA9476484.1"/>
    </source>
</evidence>
<protein>
    <submittedName>
        <fullName evidence="2">Magnesium chelatase, subunit ChlI</fullName>
        <ecNumber evidence="2">6.6.1.1</ecNumber>
    </submittedName>
</protein>
<feature type="region of interest" description="Disordered" evidence="1">
    <location>
        <begin position="1"/>
        <end position="216"/>
    </location>
</feature>
<name>A0A6J4RLC2_9ACTN</name>
<proteinExistence type="predicted"/>